<keyword evidence="2" id="KW-1185">Reference proteome</keyword>
<sequence>MATPQPGLQIGPLASTVEVVGFIALTGAAWFNGAELLWTIFLSFQRWRGRYFSCLVIASLGVLVYQSNVFLMIFGTNVNYYGVIASINIGWAAMVTGQSLVLWSRLHLVCRSQVKLRLILYMIIGNAVCLHIPQTAFSLAIKNGVLDPTYKPFELMEKISIALFTAQELIVSSVYLMETVRILRVGELVQKRSNRRKIQLLFLANVAIICIDVITITLEFLAFWGVWCSFKGFGYSVKLKIEFAILNQLRDSVKQSTSSSRYGQASGQSISLSSYGRSRKGSKPSAVVLERQKFEEIDDQDLDKIVKTTEYSVRHDNHATTAHSFALPIQSTTPGADRGGEPHRMPSKSSSEVEFASKGL</sequence>
<evidence type="ECO:0000313" key="2">
    <source>
        <dbReference type="Proteomes" id="UP000799755"/>
    </source>
</evidence>
<dbReference type="Proteomes" id="UP000799755">
    <property type="component" value="Unassembled WGS sequence"/>
</dbReference>
<proteinExistence type="predicted"/>
<evidence type="ECO:0000313" key="1">
    <source>
        <dbReference type="EMBL" id="KAF2463780.1"/>
    </source>
</evidence>
<comment type="caution">
    <text evidence="1">The sequence shown here is derived from an EMBL/GenBank/DDBJ whole genome shotgun (WGS) entry which is preliminary data.</text>
</comment>
<organism evidence="1 2">
    <name type="scientific">Lindgomyces ingoldianus</name>
    <dbReference type="NCBI Taxonomy" id="673940"/>
    <lineage>
        <taxon>Eukaryota</taxon>
        <taxon>Fungi</taxon>
        <taxon>Dikarya</taxon>
        <taxon>Ascomycota</taxon>
        <taxon>Pezizomycotina</taxon>
        <taxon>Dothideomycetes</taxon>
        <taxon>Pleosporomycetidae</taxon>
        <taxon>Pleosporales</taxon>
        <taxon>Lindgomycetaceae</taxon>
        <taxon>Lindgomyces</taxon>
    </lineage>
</organism>
<reference evidence="1" key="1">
    <citation type="journal article" date="2020" name="Stud. Mycol.">
        <title>101 Dothideomycetes genomes: a test case for predicting lifestyles and emergence of pathogens.</title>
        <authorList>
            <person name="Haridas S."/>
            <person name="Albert R."/>
            <person name="Binder M."/>
            <person name="Bloem J."/>
            <person name="Labutti K."/>
            <person name="Salamov A."/>
            <person name="Andreopoulos B."/>
            <person name="Baker S."/>
            <person name="Barry K."/>
            <person name="Bills G."/>
            <person name="Bluhm B."/>
            <person name="Cannon C."/>
            <person name="Castanera R."/>
            <person name="Culley D."/>
            <person name="Daum C."/>
            <person name="Ezra D."/>
            <person name="Gonzalez J."/>
            <person name="Henrissat B."/>
            <person name="Kuo A."/>
            <person name="Liang C."/>
            <person name="Lipzen A."/>
            <person name="Lutzoni F."/>
            <person name="Magnuson J."/>
            <person name="Mondo S."/>
            <person name="Nolan M."/>
            <person name="Ohm R."/>
            <person name="Pangilinan J."/>
            <person name="Park H.-J."/>
            <person name="Ramirez L."/>
            <person name="Alfaro M."/>
            <person name="Sun H."/>
            <person name="Tritt A."/>
            <person name="Yoshinaga Y."/>
            <person name="Zwiers L.-H."/>
            <person name="Turgeon B."/>
            <person name="Goodwin S."/>
            <person name="Spatafora J."/>
            <person name="Crous P."/>
            <person name="Grigoriev I."/>
        </authorList>
    </citation>
    <scope>NUCLEOTIDE SEQUENCE</scope>
    <source>
        <strain evidence="1">ATCC 200398</strain>
    </source>
</reference>
<name>A0ACB6QBB0_9PLEO</name>
<protein>
    <submittedName>
        <fullName evidence="1">Uncharacterized protein</fullName>
    </submittedName>
</protein>
<accession>A0ACB6QBB0</accession>
<gene>
    <name evidence="1" type="ORF">BDR25DRAFT_244746</name>
</gene>
<dbReference type="EMBL" id="MU003546">
    <property type="protein sequence ID" value="KAF2463780.1"/>
    <property type="molecule type" value="Genomic_DNA"/>
</dbReference>